<evidence type="ECO:0000313" key="5">
    <source>
        <dbReference type="Proteomes" id="UP000815677"/>
    </source>
</evidence>
<gene>
    <name evidence="4" type="ORF">MCHLO_00766</name>
</gene>
<reference evidence="4" key="1">
    <citation type="submission" date="2014-09" db="EMBL/GenBank/DDBJ databases">
        <title>Genome sequence of the luminous mushroom Mycena chlorophos for searching fungal bioluminescence genes.</title>
        <authorList>
            <person name="Tanaka Y."/>
            <person name="Kasuga D."/>
            <person name="Oba Y."/>
            <person name="Hase S."/>
            <person name="Sato K."/>
            <person name="Oba Y."/>
            <person name="Sakakibara Y."/>
        </authorList>
    </citation>
    <scope>NUCLEOTIDE SEQUENCE</scope>
</reference>
<evidence type="ECO:0000259" key="3">
    <source>
        <dbReference type="Pfam" id="PF00005"/>
    </source>
</evidence>
<dbReference type="Pfam" id="PF00005">
    <property type="entry name" value="ABC_tran"/>
    <property type="match status" value="1"/>
</dbReference>
<evidence type="ECO:0000256" key="2">
    <source>
        <dbReference type="ARBA" id="ARBA00022840"/>
    </source>
</evidence>
<organism evidence="4 5">
    <name type="scientific">Mycena chlorophos</name>
    <name type="common">Agaric fungus</name>
    <name type="synonym">Agaricus chlorophos</name>
    <dbReference type="NCBI Taxonomy" id="658473"/>
    <lineage>
        <taxon>Eukaryota</taxon>
        <taxon>Fungi</taxon>
        <taxon>Dikarya</taxon>
        <taxon>Basidiomycota</taxon>
        <taxon>Agaricomycotina</taxon>
        <taxon>Agaricomycetes</taxon>
        <taxon>Agaricomycetidae</taxon>
        <taxon>Agaricales</taxon>
        <taxon>Marasmiineae</taxon>
        <taxon>Mycenaceae</taxon>
        <taxon>Mycena</taxon>
    </lineage>
</organism>
<dbReference type="InterPro" id="IPR050173">
    <property type="entry name" value="ABC_transporter_C-like"/>
</dbReference>
<protein>
    <recommendedName>
        <fullName evidence="3">ABC transporter domain-containing protein</fullName>
    </recommendedName>
</protein>
<dbReference type="PANTHER" id="PTHR24223">
    <property type="entry name" value="ATP-BINDING CASSETTE SUB-FAMILY C"/>
    <property type="match status" value="1"/>
</dbReference>
<dbReference type="InterPro" id="IPR027417">
    <property type="entry name" value="P-loop_NTPase"/>
</dbReference>
<dbReference type="Gene3D" id="3.40.50.300">
    <property type="entry name" value="P-loop containing nucleotide triphosphate hydrolases"/>
    <property type="match status" value="1"/>
</dbReference>
<dbReference type="InterPro" id="IPR003439">
    <property type="entry name" value="ABC_transporter-like_ATP-bd"/>
</dbReference>
<name>A0ABQ0KVZ4_MYCCL</name>
<dbReference type="SUPFAM" id="SSF52540">
    <property type="entry name" value="P-loop containing nucleoside triphosphate hydrolases"/>
    <property type="match status" value="1"/>
</dbReference>
<proteinExistence type="predicted"/>
<keyword evidence="2" id="KW-0067">ATP-binding</keyword>
<sequence>MCRIYRTLDTFSEDSTHFGNVSILRMCRCVEISTSSFSSVGRTGSGKSSLTLSLLRCIPTDGTVYYDGHGLDTANLNLDALRTSITIIPQVPELLSGTLRSNLEPFGEHDDAELRDRHRTVYGYDRMFTVKYGGV</sequence>
<keyword evidence="1" id="KW-0547">Nucleotide-binding</keyword>
<evidence type="ECO:0000256" key="1">
    <source>
        <dbReference type="ARBA" id="ARBA00022741"/>
    </source>
</evidence>
<dbReference type="EMBL" id="DF838546">
    <property type="protein sequence ID" value="GAT43073.1"/>
    <property type="molecule type" value="Genomic_DNA"/>
</dbReference>
<dbReference type="Proteomes" id="UP000815677">
    <property type="component" value="Unassembled WGS sequence"/>
</dbReference>
<feature type="domain" description="ABC transporter" evidence="3">
    <location>
        <begin position="40"/>
        <end position="114"/>
    </location>
</feature>
<accession>A0ABQ0KVZ4</accession>
<keyword evidence="5" id="KW-1185">Reference proteome</keyword>
<evidence type="ECO:0000313" key="4">
    <source>
        <dbReference type="EMBL" id="GAT43073.1"/>
    </source>
</evidence>
<dbReference type="PANTHER" id="PTHR24223:SF356">
    <property type="entry name" value="ATP-BINDING CASSETTE TRANSPORTER ABC4"/>
    <property type="match status" value="1"/>
</dbReference>